<feature type="region of interest" description="Disordered" evidence="2">
    <location>
        <begin position="91"/>
        <end position="122"/>
    </location>
</feature>
<dbReference type="OrthoDB" id="103819at2759"/>
<dbReference type="Gene3D" id="4.10.240.10">
    <property type="entry name" value="Zn(2)-C6 fungal-type DNA-binding domain"/>
    <property type="match status" value="1"/>
</dbReference>
<dbReference type="GO" id="GO:0000981">
    <property type="term" value="F:DNA-binding transcription factor activity, RNA polymerase II-specific"/>
    <property type="evidence" value="ECO:0007669"/>
    <property type="project" value="InterPro"/>
</dbReference>
<dbReference type="VEuPathDB" id="FungiDB:NECHADRAFT_81059"/>
<dbReference type="EMBL" id="GG698925">
    <property type="protein sequence ID" value="EEU36834.1"/>
    <property type="molecule type" value="Genomic_DNA"/>
</dbReference>
<dbReference type="CDD" id="cd00067">
    <property type="entry name" value="GAL4"/>
    <property type="match status" value="1"/>
</dbReference>
<evidence type="ECO:0000313" key="4">
    <source>
        <dbReference type="EMBL" id="EEU36834.1"/>
    </source>
</evidence>
<evidence type="ECO:0000259" key="3">
    <source>
        <dbReference type="PROSITE" id="PS50048"/>
    </source>
</evidence>
<feature type="compositionally biased region" description="Basic and acidic residues" evidence="2">
    <location>
        <begin position="7"/>
        <end position="19"/>
    </location>
</feature>
<dbReference type="PROSITE" id="PS00463">
    <property type="entry name" value="ZN2_CY6_FUNGAL_1"/>
    <property type="match status" value="1"/>
</dbReference>
<dbReference type="Pfam" id="PF00172">
    <property type="entry name" value="Zn_clus"/>
    <property type="match status" value="1"/>
</dbReference>
<dbReference type="GO" id="GO:0008270">
    <property type="term" value="F:zinc ion binding"/>
    <property type="evidence" value="ECO:0007669"/>
    <property type="project" value="InterPro"/>
</dbReference>
<sequence>MPSHGKRSWDASEDTEARIHPLKGPSKDYPVCDQCRSRKIRCGRERPHCSNCVRLGLDCEWLGQGKKPNQTTWLSHAVNRLGDRLQKLEDAVSGLQSSKDTQDSETTPPPMPGSPSTITSPSWGRSCVVRNIGGRERYYGSTSLVSLMQDMAAILQTNLCEMENTQNSSRRVTIAREEILKLAEPHHMYAHVSDGSVLTGPPLVIVEAMIEPYFEMVNPHMPLWTKESFRHLMDSAGESSNASDKRAYDPFKLTGFVVSPQTSLSEDVAALVFSFAVHVAKSIGLRHGSSASSTERANAEECQEKQQVMYCMVCLSRALAWASGLSFNLPGVDLLERSLSISSTTSHLATRVALLRLEEQIYSSLYSDDATDQGPNATGKVALDQCRKLEDWAASHAEELDEGQYSGTLSSELCHDLSVRFYSIQALALWPIPEDASMSPSILDAARRSLRFFQRLWTATSERGHHLDLALLVASYPPVPFFELSRHALTNHQASDEDWELLHSFSSMIRMFAEWAEETSLMKRLLKFCDIMLHLIDADREEKSSRRPESRPASVGQAYIHTLEPIPGNMAPIVHPYGGDSVASSSRSTSTPISGFAQPMHPTSDAEPISLPTVSESIISSSLGSFDGVFGGRLSPIGDLEGWMVEPGAQGAPLPNSMPNFMFQDGSAFSFDRIDLG</sequence>
<dbReference type="PANTHER" id="PTHR46910">
    <property type="entry name" value="TRANSCRIPTION FACTOR PDR1"/>
    <property type="match status" value="1"/>
</dbReference>
<dbReference type="SMART" id="SM00066">
    <property type="entry name" value="GAL4"/>
    <property type="match status" value="1"/>
</dbReference>
<dbReference type="Proteomes" id="UP000005206">
    <property type="component" value="Chromosome 6"/>
</dbReference>
<proteinExistence type="predicted"/>
<feature type="region of interest" description="Disordered" evidence="2">
    <location>
        <begin position="1"/>
        <end position="23"/>
    </location>
</feature>
<dbReference type="GeneID" id="9669952"/>
<evidence type="ECO:0000313" key="5">
    <source>
        <dbReference type="Proteomes" id="UP000005206"/>
    </source>
</evidence>
<dbReference type="PROSITE" id="PS50048">
    <property type="entry name" value="ZN2_CY6_FUNGAL_2"/>
    <property type="match status" value="1"/>
</dbReference>
<organism evidence="4 5">
    <name type="scientific">Fusarium vanettenii (strain ATCC MYA-4622 / CBS 123669 / FGSC 9596 / NRRL 45880 / 77-13-4)</name>
    <name type="common">Fusarium solani subsp. pisi</name>
    <dbReference type="NCBI Taxonomy" id="660122"/>
    <lineage>
        <taxon>Eukaryota</taxon>
        <taxon>Fungi</taxon>
        <taxon>Dikarya</taxon>
        <taxon>Ascomycota</taxon>
        <taxon>Pezizomycotina</taxon>
        <taxon>Sordariomycetes</taxon>
        <taxon>Hypocreomycetidae</taxon>
        <taxon>Hypocreales</taxon>
        <taxon>Nectriaceae</taxon>
        <taxon>Fusarium</taxon>
        <taxon>Fusarium solani species complex</taxon>
        <taxon>Fusarium vanettenii</taxon>
    </lineage>
</organism>
<dbReference type="SUPFAM" id="SSF57701">
    <property type="entry name" value="Zn2/Cys6 DNA-binding domain"/>
    <property type="match status" value="1"/>
</dbReference>
<dbReference type="InParanoid" id="C7ZGE3"/>
<dbReference type="OMA" id="CNKEYPK"/>
<accession>C7ZGE3</accession>
<feature type="domain" description="Zn(2)-C6 fungal-type" evidence="3">
    <location>
        <begin position="31"/>
        <end position="61"/>
    </location>
</feature>
<dbReference type="InterPro" id="IPR036864">
    <property type="entry name" value="Zn2-C6_fun-type_DNA-bd_sf"/>
</dbReference>
<keyword evidence="1" id="KW-0539">Nucleus</keyword>
<dbReference type="InterPro" id="IPR050987">
    <property type="entry name" value="AtrR-like"/>
</dbReference>
<protein>
    <recommendedName>
        <fullName evidence="3">Zn(2)-C6 fungal-type domain-containing protein</fullName>
    </recommendedName>
</protein>
<keyword evidence="5" id="KW-1185">Reference proteome</keyword>
<dbReference type="CDD" id="cd12148">
    <property type="entry name" value="fungal_TF_MHR"/>
    <property type="match status" value="1"/>
</dbReference>
<name>C7ZGE3_FUSV7</name>
<dbReference type="eggNOG" id="ENOG502S3CQ">
    <property type="taxonomic scope" value="Eukaryota"/>
</dbReference>
<evidence type="ECO:0000256" key="2">
    <source>
        <dbReference type="SAM" id="MobiDB-lite"/>
    </source>
</evidence>
<evidence type="ECO:0000256" key="1">
    <source>
        <dbReference type="ARBA" id="ARBA00023242"/>
    </source>
</evidence>
<dbReference type="PANTHER" id="PTHR46910:SF25">
    <property type="entry name" value="ABC-TRANSPORTER-REGULATING TRANSCRIPTION FACTOR"/>
    <property type="match status" value="1"/>
</dbReference>
<dbReference type="KEGG" id="nhe:NECHADRAFT_81059"/>
<dbReference type="RefSeq" id="XP_003042547.1">
    <property type="nucleotide sequence ID" value="XM_003042501.1"/>
</dbReference>
<dbReference type="HOGENOM" id="CLU_020689_0_0_1"/>
<reference evidence="4 5" key="1">
    <citation type="journal article" date="2009" name="PLoS Genet.">
        <title>The genome of Nectria haematococca: contribution of supernumerary chromosomes to gene expansion.</title>
        <authorList>
            <person name="Coleman J.J."/>
            <person name="Rounsley S.D."/>
            <person name="Rodriguez-Carres M."/>
            <person name="Kuo A."/>
            <person name="Wasmann C.C."/>
            <person name="Grimwood J."/>
            <person name="Schmutz J."/>
            <person name="Taga M."/>
            <person name="White G.J."/>
            <person name="Zhou S."/>
            <person name="Schwartz D.C."/>
            <person name="Freitag M."/>
            <person name="Ma L.J."/>
            <person name="Danchin E.G."/>
            <person name="Henrissat B."/>
            <person name="Coutinho P.M."/>
            <person name="Nelson D.R."/>
            <person name="Straney D."/>
            <person name="Napoli C.A."/>
            <person name="Barker B.M."/>
            <person name="Gribskov M."/>
            <person name="Rep M."/>
            <person name="Kroken S."/>
            <person name="Molnar I."/>
            <person name="Rensing C."/>
            <person name="Kennell J.C."/>
            <person name="Zamora J."/>
            <person name="Farman M.L."/>
            <person name="Selker E.U."/>
            <person name="Salamov A."/>
            <person name="Shapiro H."/>
            <person name="Pangilinan J."/>
            <person name="Lindquist E."/>
            <person name="Lamers C."/>
            <person name="Grigoriev I.V."/>
            <person name="Geiser D.M."/>
            <person name="Covert S.F."/>
            <person name="Temporini E."/>
            <person name="Vanetten H.D."/>
        </authorList>
    </citation>
    <scope>NUCLEOTIDE SEQUENCE [LARGE SCALE GENOMIC DNA]</scope>
    <source>
        <strain evidence="5">ATCC MYA-4622 / CBS 123669 / FGSC 9596 / NRRL 45880 / 77-13-4</strain>
    </source>
</reference>
<dbReference type="AlphaFoldDB" id="C7ZGE3"/>
<dbReference type="InterPro" id="IPR001138">
    <property type="entry name" value="Zn2Cys6_DnaBD"/>
</dbReference>
<gene>
    <name evidence="4" type="ORF">NECHADRAFT_81059</name>
</gene>